<dbReference type="AlphaFoldDB" id="A0A2R3Q1K4"/>
<reference evidence="2" key="1">
    <citation type="submission" date="2022-07" db="EMBL/GenBank/DDBJ databases">
        <authorList>
            <consortium name="DAFM: The Division of Animal and Food Microbiology"/>
        </authorList>
    </citation>
    <scope>NUCLEOTIDE SEQUENCE</scope>
    <source>
        <strain evidence="2">19MO01SH01-2</strain>
    </source>
</reference>
<comment type="caution">
    <text evidence="2">The sequence shown here is derived from an EMBL/GenBank/DDBJ whole genome shotgun (WGS) entry which is preliminary data.</text>
</comment>
<sequence length="179" mass="18516">MNRSLSLGLLLGTVLATTACARAAEESPAAPVASEAPAAPIKSSPSQVDPALPIAIVHKTASCGCCGIWVDHLKAEGFQVDVRDTDDMNPIKVRLGVPVGKASCHTAEIGGYVVEGHIPAEDIKRLLAERPAARGLVLPGMPAGSPGMEMPDGYVQPYTVELVRTDGTTEPFAQHGQGG</sequence>
<feature type="chain" id="PRO_5044384954" evidence="1">
    <location>
        <begin position="24"/>
        <end position="179"/>
    </location>
</feature>
<evidence type="ECO:0000256" key="1">
    <source>
        <dbReference type="SAM" id="SignalP"/>
    </source>
</evidence>
<dbReference type="InterPro" id="IPR007332">
    <property type="entry name" value="DUF411"/>
</dbReference>
<organism evidence="2 4">
    <name type="scientific">Stenotrophomonas maltophilia</name>
    <name type="common">Pseudomonas maltophilia</name>
    <name type="synonym">Xanthomonas maltophilia</name>
    <dbReference type="NCBI Taxonomy" id="40324"/>
    <lineage>
        <taxon>Bacteria</taxon>
        <taxon>Pseudomonadati</taxon>
        <taxon>Pseudomonadota</taxon>
        <taxon>Gammaproteobacteria</taxon>
        <taxon>Lysobacterales</taxon>
        <taxon>Lysobacteraceae</taxon>
        <taxon>Stenotrophomonas</taxon>
        <taxon>Stenotrophomonas maltophilia group</taxon>
    </lineage>
</organism>
<proteinExistence type="predicted"/>
<dbReference type="Pfam" id="PF04214">
    <property type="entry name" value="DUF411"/>
    <property type="match status" value="1"/>
</dbReference>
<evidence type="ECO:0000313" key="3">
    <source>
        <dbReference type="EMBL" id="EKT4095390.1"/>
    </source>
</evidence>
<feature type="signal peptide" evidence="1">
    <location>
        <begin position="1"/>
        <end position="23"/>
    </location>
</feature>
<name>A0A2R3Q1K4_STEMA</name>
<protein>
    <submittedName>
        <fullName evidence="2">DUF411 domain-containing protein</fullName>
    </submittedName>
</protein>
<dbReference type="EMBL" id="ABLOJW010000070">
    <property type="protein sequence ID" value="EKT4095390.1"/>
    <property type="molecule type" value="Genomic_DNA"/>
</dbReference>
<evidence type="ECO:0000313" key="2">
    <source>
        <dbReference type="EMBL" id="EKT4094447.1"/>
    </source>
</evidence>
<accession>A0A2R3Q1K4</accession>
<keyword evidence="1" id="KW-0732">Signal</keyword>
<dbReference type="RefSeq" id="WP_106468162.1">
    <property type="nucleotide sequence ID" value="NZ_CP027562.1"/>
</dbReference>
<dbReference type="Proteomes" id="UP001218208">
    <property type="component" value="Unassembled WGS sequence"/>
</dbReference>
<dbReference type="PROSITE" id="PS51257">
    <property type="entry name" value="PROKAR_LIPOPROTEIN"/>
    <property type="match status" value="1"/>
</dbReference>
<dbReference type="EMBL" id="ABLOJW010000028">
    <property type="protein sequence ID" value="EKT4094447.1"/>
    <property type="molecule type" value="Genomic_DNA"/>
</dbReference>
<evidence type="ECO:0000313" key="4">
    <source>
        <dbReference type="Proteomes" id="UP001218208"/>
    </source>
</evidence>
<gene>
    <name evidence="2" type="ORF">QEG23_004013</name>
    <name evidence="3" type="ORF">QEG23_004980</name>
</gene>